<dbReference type="KEGG" id="gbe:GbCGDNIH1_5076"/>
<gene>
    <name evidence="1" type="ordered locus">GbCGDNIH1_5076</name>
</gene>
<proteinExistence type="predicted"/>
<dbReference type="EMBL" id="CP000394">
    <property type="protein sequence ID" value="ASV62427.1"/>
    <property type="molecule type" value="Genomic_DNA"/>
</dbReference>
<reference evidence="1 2" key="1">
    <citation type="journal article" date="2007" name="J. Bacteriol.">
        <title>Genome sequence analysis of the emerging human pathogenic acetic acid bacterium Granulibacter bethesdensis.</title>
        <authorList>
            <person name="Greenberg D.E."/>
            <person name="Porcella S.F."/>
            <person name="Zelazny A.M."/>
            <person name="Virtaneva K."/>
            <person name="Sturdevant D.E."/>
            <person name="Kupko J.J.III."/>
            <person name="Barbian K.D."/>
            <person name="Babar A."/>
            <person name="Dorward D.W."/>
            <person name="Holland S.M."/>
        </authorList>
    </citation>
    <scope>NUCLEOTIDE SEQUENCE [LARGE SCALE GENOMIC DNA]</scope>
    <source>
        <strain evidence="2">ATCC BAA-1260 / CGDNIH1</strain>
    </source>
</reference>
<keyword evidence="2" id="KW-1185">Reference proteome</keyword>
<accession>A0A286M328</accession>
<protein>
    <submittedName>
        <fullName evidence="1">Uncharacterized protein</fullName>
    </submittedName>
</protein>
<dbReference type="AlphaFoldDB" id="A0A286M328"/>
<dbReference type="Proteomes" id="UP000001963">
    <property type="component" value="Chromosome"/>
</dbReference>
<sequence length="54" mass="5902">MENENSLIMPSPTSGAGRASAFLHHMTGCECRMAQLVDISIRKQNIPASLILFL</sequence>
<organism evidence="1 2">
    <name type="scientific">Granulibacter bethesdensis (strain ATCC BAA-1260 / CGDNIH1)</name>
    <dbReference type="NCBI Taxonomy" id="391165"/>
    <lineage>
        <taxon>Bacteria</taxon>
        <taxon>Pseudomonadati</taxon>
        <taxon>Pseudomonadota</taxon>
        <taxon>Alphaproteobacteria</taxon>
        <taxon>Acetobacterales</taxon>
        <taxon>Acetobacteraceae</taxon>
        <taxon>Granulibacter</taxon>
    </lineage>
</organism>
<evidence type="ECO:0000313" key="2">
    <source>
        <dbReference type="Proteomes" id="UP000001963"/>
    </source>
</evidence>
<evidence type="ECO:0000313" key="1">
    <source>
        <dbReference type="EMBL" id="ASV62427.1"/>
    </source>
</evidence>
<name>A0A286M328_GRABC</name>